<dbReference type="InterPro" id="IPR002130">
    <property type="entry name" value="Cyclophilin-type_PPIase_dom"/>
</dbReference>
<dbReference type="EMBL" id="CP101717">
    <property type="protein sequence ID" value="WLD56775.1"/>
    <property type="molecule type" value="Genomic_DNA"/>
</dbReference>
<accession>A0AB38YD25</accession>
<dbReference type="GO" id="GO:0006457">
    <property type="term" value="P:protein folding"/>
    <property type="evidence" value="ECO:0007669"/>
    <property type="project" value="InterPro"/>
</dbReference>
<comment type="similarity">
    <text evidence="1 4">Belongs to the cyclophilin-type PPIase family.</text>
</comment>
<protein>
    <recommendedName>
        <fullName evidence="4">Peptidyl-prolyl cis-trans isomerase</fullName>
        <shortName evidence="4">PPIase</shortName>
        <ecNumber evidence="4">5.2.1.8</ecNumber>
    </recommendedName>
</protein>
<keyword evidence="3 4" id="KW-0413">Isomerase</keyword>
<name>A0AB38YD25_9GAMM</name>
<dbReference type="PRINTS" id="PR00153">
    <property type="entry name" value="CSAPPISMRASE"/>
</dbReference>
<proteinExistence type="inferred from homology"/>
<feature type="chain" id="PRO_5044044368" description="Peptidyl-prolyl cis-trans isomerase" evidence="4">
    <location>
        <begin position="23"/>
        <end position="206"/>
    </location>
</feature>
<dbReference type="InterPro" id="IPR020892">
    <property type="entry name" value="Cyclophilin-type_PPIase_CS"/>
</dbReference>
<dbReference type="PROSITE" id="PS00170">
    <property type="entry name" value="CSA_PPIASE_1"/>
    <property type="match status" value="1"/>
</dbReference>
<feature type="signal peptide" evidence="4">
    <location>
        <begin position="1"/>
        <end position="22"/>
    </location>
</feature>
<organism evidence="6">
    <name type="scientific">Salinispirillum sp. LH 10-3-1</name>
    <dbReference type="NCBI Taxonomy" id="2952525"/>
    <lineage>
        <taxon>Bacteria</taxon>
        <taxon>Pseudomonadati</taxon>
        <taxon>Pseudomonadota</taxon>
        <taxon>Gammaproteobacteria</taxon>
        <taxon>Oceanospirillales</taxon>
        <taxon>Saccharospirillaceae</taxon>
        <taxon>Salinispirillum</taxon>
    </lineage>
</organism>
<comment type="catalytic activity">
    <reaction evidence="4">
        <text>[protein]-peptidylproline (omega=180) = [protein]-peptidylproline (omega=0)</text>
        <dbReference type="Rhea" id="RHEA:16237"/>
        <dbReference type="Rhea" id="RHEA-COMP:10747"/>
        <dbReference type="Rhea" id="RHEA-COMP:10748"/>
        <dbReference type="ChEBI" id="CHEBI:83833"/>
        <dbReference type="ChEBI" id="CHEBI:83834"/>
        <dbReference type="EC" id="5.2.1.8"/>
    </reaction>
</comment>
<dbReference type="CDD" id="cd01920">
    <property type="entry name" value="cyclophilin_EcCYP_like"/>
    <property type="match status" value="1"/>
</dbReference>
<evidence type="ECO:0000256" key="2">
    <source>
        <dbReference type="ARBA" id="ARBA00023110"/>
    </source>
</evidence>
<sequence length="206" mass="22219">MAKTYRILTLSAVFVSALTLSACSKGDDSATQTAATPATEAATVTVVMQTSAGEIVLELDATNAPVTTSNFVTYVEDEFYDGLIFHRVIDGFMIQGGGFDADMTQQPVRAPIRNESNNGLSNSRGTIAMARTQAPDSATAQFYINLVDNNNLDYRNGRPGYAVFGRVISGMEVVDSIAKVRTGNRGMHQNVPNEDIVIESVRLQQQ</sequence>
<comment type="function">
    <text evidence="4">PPIases accelerate the folding of proteins. It catalyzes the cis-trans isomerization of proline imidic peptide bonds in oligopeptides.</text>
</comment>
<reference evidence="6" key="1">
    <citation type="submission" date="2022-07" db="EMBL/GenBank/DDBJ databases">
        <title>Complete genome sequence of Salinispirillum sp. LH10-3-1 capable of multiple carbohydrate inversion isolated from a soda lake.</title>
        <authorList>
            <person name="Liu J."/>
            <person name="Zhai Y."/>
            <person name="Zhang H."/>
            <person name="Yang H."/>
            <person name="Qu J."/>
            <person name="Li J."/>
        </authorList>
    </citation>
    <scope>NUCLEOTIDE SEQUENCE</scope>
    <source>
        <strain evidence="6">LH 10-3-1</strain>
    </source>
</reference>
<dbReference type="AlphaFoldDB" id="A0AB38YD25"/>
<dbReference type="PROSITE" id="PS50072">
    <property type="entry name" value="CSA_PPIASE_2"/>
    <property type="match status" value="1"/>
</dbReference>
<dbReference type="GO" id="GO:0003755">
    <property type="term" value="F:peptidyl-prolyl cis-trans isomerase activity"/>
    <property type="evidence" value="ECO:0007669"/>
    <property type="project" value="UniProtKB-UniRule"/>
</dbReference>
<keyword evidence="2 4" id="KW-0697">Rotamase</keyword>
<dbReference type="Pfam" id="PF00160">
    <property type="entry name" value="Pro_isomerase"/>
    <property type="match status" value="1"/>
</dbReference>
<dbReference type="InterPro" id="IPR044665">
    <property type="entry name" value="E_coli_cyclophilin_A-like"/>
</dbReference>
<evidence type="ECO:0000256" key="3">
    <source>
        <dbReference type="ARBA" id="ARBA00023235"/>
    </source>
</evidence>
<evidence type="ECO:0000256" key="4">
    <source>
        <dbReference type="RuleBase" id="RU363019"/>
    </source>
</evidence>
<dbReference type="PANTHER" id="PTHR43246">
    <property type="entry name" value="PEPTIDYL-PROLYL CIS-TRANS ISOMERASE CYP38, CHLOROPLASTIC"/>
    <property type="match status" value="1"/>
</dbReference>
<dbReference type="Gene3D" id="2.40.100.10">
    <property type="entry name" value="Cyclophilin-like"/>
    <property type="match status" value="1"/>
</dbReference>
<evidence type="ECO:0000259" key="5">
    <source>
        <dbReference type="PROSITE" id="PS50072"/>
    </source>
</evidence>
<dbReference type="RefSeq" id="WP_304994059.1">
    <property type="nucleotide sequence ID" value="NZ_CP101717.1"/>
</dbReference>
<dbReference type="SUPFAM" id="SSF50891">
    <property type="entry name" value="Cyclophilin-like"/>
    <property type="match status" value="1"/>
</dbReference>
<feature type="domain" description="PPIase cyclophilin-type" evidence="5">
    <location>
        <begin position="49"/>
        <end position="203"/>
    </location>
</feature>
<evidence type="ECO:0000256" key="1">
    <source>
        <dbReference type="ARBA" id="ARBA00007365"/>
    </source>
</evidence>
<dbReference type="PROSITE" id="PS51257">
    <property type="entry name" value="PROKAR_LIPOPROTEIN"/>
    <property type="match status" value="1"/>
</dbReference>
<keyword evidence="4" id="KW-0732">Signal</keyword>
<dbReference type="EC" id="5.2.1.8" evidence="4"/>
<dbReference type="InterPro" id="IPR029000">
    <property type="entry name" value="Cyclophilin-like_dom_sf"/>
</dbReference>
<gene>
    <name evidence="6" type="ORF">NFC81_08525</name>
</gene>
<evidence type="ECO:0000313" key="6">
    <source>
        <dbReference type="EMBL" id="WLD56775.1"/>
    </source>
</evidence>